<dbReference type="PANTHER" id="PTHR13696:SF52">
    <property type="entry name" value="PARA FAMILY PROTEIN CT_582"/>
    <property type="match status" value="1"/>
</dbReference>
<keyword evidence="3" id="KW-1185">Reference proteome</keyword>
<evidence type="ECO:0000313" key="3">
    <source>
        <dbReference type="Proteomes" id="UP000642094"/>
    </source>
</evidence>
<dbReference type="PANTHER" id="PTHR13696">
    <property type="entry name" value="P-LOOP CONTAINING NUCLEOSIDE TRIPHOSPHATE HYDROLASE"/>
    <property type="match status" value="1"/>
</dbReference>
<dbReference type="SUPFAM" id="SSF52540">
    <property type="entry name" value="P-loop containing nucleoside triphosphate hydrolases"/>
    <property type="match status" value="1"/>
</dbReference>
<dbReference type="RefSeq" id="WP_190404071.1">
    <property type="nucleotide sequence ID" value="NZ_JACJQB010000032.1"/>
</dbReference>
<gene>
    <name evidence="2" type="ORF">H6F41_13945</name>
</gene>
<organism evidence="2 3">
    <name type="scientific">Pseudanabaena mucicola FACHB-723</name>
    <dbReference type="NCBI Taxonomy" id="2692860"/>
    <lineage>
        <taxon>Bacteria</taxon>
        <taxon>Bacillati</taxon>
        <taxon>Cyanobacteriota</taxon>
        <taxon>Cyanophyceae</taxon>
        <taxon>Pseudanabaenales</taxon>
        <taxon>Pseudanabaenaceae</taxon>
        <taxon>Pseudanabaena</taxon>
    </lineage>
</organism>
<dbReference type="CDD" id="cd02042">
    <property type="entry name" value="ParAB_family"/>
    <property type="match status" value="1"/>
</dbReference>
<dbReference type="InterPro" id="IPR050678">
    <property type="entry name" value="DNA_Partitioning_ATPase"/>
</dbReference>
<sequence length="254" mass="27913">MTHVIAFFNQSGGVGKTTITQNIGYQLTTKGYRVLLLDMDPQASLTTFMGLDVAQLDKTIYDALVSETDEPLAILHDLHSMDLSPANIILANAEQELVLADQRELRLKLPLSQVLDNYDFVLIDCPPSLGILSQISLVAATEIIVPIQTQFKALMGTDFLLSTVKKVQRRLNKTLKIAGFIPTMYSSANALDQRTLETIIEQLSPIAQVFSPIPRATAIAEASEYGKPLAISPKRNTAILDIFEEITIALEKLS</sequence>
<dbReference type="InterPro" id="IPR027417">
    <property type="entry name" value="P-loop_NTPase"/>
</dbReference>
<dbReference type="Gene3D" id="3.40.50.300">
    <property type="entry name" value="P-loop containing nucleotide triphosphate hydrolases"/>
    <property type="match status" value="1"/>
</dbReference>
<evidence type="ECO:0000313" key="2">
    <source>
        <dbReference type="EMBL" id="MBD2189242.1"/>
    </source>
</evidence>
<reference evidence="2 3" key="1">
    <citation type="journal article" date="2020" name="ISME J.">
        <title>Comparative genomics reveals insights into cyanobacterial evolution and habitat adaptation.</title>
        <authorList>
            <person name="Chen M.Y."/>
            <person name="Teng W.K."/>
            <person name="Zhao L."/>
            <person name="Hu C.X."/>
            <person name="Zhou Y.K."/>
            <person name="Han B.P."/>
            <person name="Song L.R."/>
            <person name="Shu W.S."/>
        </authorList>
    </citation>
    <scope>NUCLEOTIDE SEQUENCE [LARGE SCALE GENOMIC DNA]</scope>
    <source>
        <strain evidence="2 3">FACHB-723</strain>
    </source>
</reference>
<comment type="caution">
    <text evidence="2">The sequence shown here is derived from an EMBL/GenBank/DDBJ whole genome shotgun (WGS) entry which is preliminary data.</text>
</comment>
<proteinExistence type="predicted"/>
<dbReference type="Pfam" id="PF13614">
    <property type="entry name" value="AAA_31"/>
    <property type="match status" value="1"/>
</dbReference>
<dbReference type="InterPro" id="IPR025669">
    <property type="entry name" value="AAA_dom"/>
</dbReference>
<evidence type="ECO:0000259" key="1">
    <source>
        <dbReference type="Pfam" id="PF13614"/>
    </source>
</evidence>
<dbReference type="EMBL" id="JACJQB010000032">
    <property type="protein sequence ID" value="MBD2189242.1"/>
    <property type="molecule type" value="Genomic_DNA"/>
</dbReference>
<name>A0ABR7ZZ72_9CYAN</name>
<feature type="domain" description="AAA" evidence="1">
    <location>
        <begin position="3"/>
        <end position="177"/>
    </location>
</feature>
<accession>A0ABR7ZZ72</accession>
<protein>
    <submittedName>
        <fullName evidence="2">ParA family protein</fullName>
    </submittedName>
</protein>
<dbReference type="Proteomes" id="UP000642094">
    <property type="component" value="Unassembled WGS sequence"/>
</dbReference>